<protein>
    <recommendedName>
        <fullName evidence="4">3-deoxy-manno-octulosonate cytidylyltransferase</fullName>
    </recommendedName>
</protein>
<dbReference type="Pfam" id="PF12725">
    <property type="entry name" value="DUF3810"/>
    <property type="match status" value="1"/>
</dbReference>
<dbReference type="Proteomes" id="UP000031760">
    <property type="component" value="Chromosome"/>
</dbReference>
<keyword evidence="3" id="KW-1185">Reference proteome</keyword>
<feature type="transmembrane region" description="Helical" evidence="1">
    <location>
        <begin position="48"/>
        <end position="71"/>
    </location>
</feature>
<name>W8VXM3_9FLAO</name>
<dbReference type="RefSeq" id="WP_041496641.1">
    <property type="nucleotide sequence ID" value="NZ_AP014548.1"/>
</dbReference>
<evidence type="ECO:0008006" key="4">
    <source>
        <dbReference type="Google" id="ProtNLM"/>
    </source>
</evidence>
<dbReference type="OrthoDB" id="1048788at2"/>
<evidence type="ECO:0000313" key="2">
    <source>
        <dbReference type="EMBL" id="BAO56177.1"/>
    </source>
</evidence>
<organism evidence="2 3">
    <name type="scientific">Nonlabens marinus S1-08</name>
    <dbReference type="NCBI Taxonomy" id="1454201"/>
    <lineage>
        <taxon>Bacteria</taxon>
        <taxon>Pseudomonadati</taxon>
        <taxon>Bacteroidota</taxon>
        <taxon>Flavobacteriia</taxon>
        <taxon>Flavobacteriales</taxon>
        <taxon>Flavobacteriaceae</taxon>
        <taxon>Nonlabens</taxon>
    </lineage>
</organism>
<dbReference type="HOGENOM" id="CLU_052630_0_0_10"/>
<proteinExistence type="predicted"/>
<dbReference type="STRING" id="1454201.NMS_2168"/>
<dbReference type="InterPro" id="IPR024294">
    <property type="entry name" value="DUF3810"/>
</dbReference>
<evidence type="ECO:0000313" key="3">
    <source>
        <dbReference type="Proteomes" id="UP000031760"/>
    </source>
</evidence>
<sequence length="353" mass="40900">MKKWAPLLLSVVLLLIQIMGYLQLRRFPAFVEKWYSMGIYTYISRAMRIGLGWIPFSFGDILYVLIIILVIRWFVIHFKEVVTLSRKRYTQVFTALNIILAFFHFAWGFNYYRQPLNEILELDATYTDEELIRVTQKLVFTANALHEQLQPVDSLKVEFTRSQSELFELAPSGFSNLGAVYPSLDYGPASIKKSLLTLPLTYMGYSGYLNPITGEAQTNGYIDNYKTPVLILHEMSHQLGFAKENEANFIAVLAGMNHDDLYFQYSATIFALGYCLNDLSMKDPLQMELARAAMHYGIIENYQDLRDFWAPYNDNVIEKISQKTYESYLKANNQPDGMRTYSYVVALLVNYYK</sequence>
<evidence type="ECO:0000256" key="1">
    <source>
        <dbReference type="SAM" id="Phobius"/>
    </source>
</evidence>
<feature type="transmembrane region" description="Helical" evidence="1">
    <location>
        <begin position="92"/>
        <end position="112"/>
    </location>
</feature>
<dbReference type="EMBL" id="AP014548">
    <property type="protein sequence ID" value="BAO56177.1"/>
    <property type="molecule type" value="Genomic_DNA"/>
</dbReference>
<keyword evidence="1" id="KW-0472">Membrane</keyword>
<reference evidence="2 3" key="1">
    <citation type="journal article" date="2014" name="Proc. Natl. Acad. Sci. U.S.A.">
        <title>Functional characterization of flavobacteria rhodopsins reveals a unique class of light-driven chloride pump in bacteria.</title>
        <authorList>
            <person name="Yoshizawa S."/>
            <person name="Kumagai Y."/>
            <person name="Kim H."/>
            <person name="Ogura Y."/>
            <person name="Hayashi T."/>
            <person name="Iwasaki W."/>
            <person name="DeLong E.F."/>
            <person name="Kogure K."/>
        </authorList>
    </citation>
    <scope>NUCLEOTIDE SEQUENCE [LARGE SCALE GENOMIC DNA]</scope>
    <source>
        <strain evidence="2 3">S1-08</strain>
    </source>
</reference>
<keyword evidence="1" id="KW-1133">Transmembrane helix</keyword>
<gene>
    <name evidence="2" type="ORF">NMS_2168</name>
</gene>
<accession>W8VXM3</accession>
<dbReference type="AlphaFoldDB" id="W8VXM3"/>
<keyword evidence="1" id="KW-0812">Transmembrane</keyword>
<dbReference type="KEGG" id="nmf:NMS_2168"/>